<evidence type="ECO:0000256" key="5">
    <source>
        <dbReference type="ARBA" id="ARBA00022692"/>
    </source>
</evidence>
<dbReference type="Pfam" id="PF00528">
    <property type="entry name" value="BPD_transp_1"/>
    <property type="match status" value="1"/>
</dbReference>
<evidence type="ECO:0000313" key="10">
    <source>
        <dbReference type="EMBL" id="SDA49756.1"/>
    </source>
</evidence>
<keyword evidence="5 8" id="KW-0812">Transmembrane</keyword>
<evidence type="ECO:0000256" key="2">
    <source>
        <dbReference type="ARBA" id="ARBA00007069"/>
    </source>
</evidence>
<keyword evidence="11" id="KW-1185">Reference proteome</keyword>
<dbReference type="Proteomes" id="UP000199689">
    <property type="component" value="Unassembled WGS sequence"/>
</dbReference>
<dbReference type="OrthoDB" id="9807065at2"/>
<dbReference type="SUPFAM" id="SSF161098">
    <property type="entry name" value="MetI-like"/>
    <property type="match status" value="1"/>
</dbReference>
<proteinExistence type="inferred from homology"/>
<evidence type="ECO:0000313" key="11">
    <source>
        <dbReference type="Proteomes" id="UP000199689"/>
    </source>
</evidence>
<keyword evidence="3" id="KW-0813">Transport</keyword>
<dbReference type="PANTHER" id="PTHR43470">
    <property type="entry name" value="PHOSPHATE TRANSPORT SYSTEM PERMEASE PROTEIN PSTA-RELATED"/>
    <property type="match status" value="1"/>
</dbReference>
<gene>
    <name evidence="10" type="ORF">SAMN02910343_00900</name>
</gene>
<name>A0A1G5VWE9_9FIRM</name>
<sequence>MTTTSTGAVASEQNKNPLTQVDASIRHARFSDRLATGALYAISGSFVLLLIAMLSYIMYNGIEAYSGTIFSFTDEGIGNQFFNTIYLVVISLLVSVPLGIATGVYMSEYAAPGRTTDLLQMALETLSSLPSVVVGLFGYLAFVVYVGTQWNLFSGALAVSILSIPLITTTTYNALQALPKGYREGSLALAATPWETIVHVLLPACVQPIITGIMLAAGRGFGEAAALLYTAGMSTDINWNVWNLASPVCPLNPFRPGETLSLAVWASRTEGTTANAGDVAAAASAVLICLVLFFSIMSRWLGRAISRKIEGE</sequence>
<feature type="transmembrane region" description="Helical" evidence="8">
    <location>
        <begin position="196"/>
        <end position="217"/>
    </location>
</feature>
<evidence type="ECO:0000256" key="7">
    <source>
        <dbReference type="ARBA" id="ARBA00023136"/>
    </source>
</evidence>
<dbReference type="PROSITE" id="PS50928">
    <property type="entry name" value="ABC_TM1"/>
    <property type="match status" value="1"/>
</dbReference>
<evidence type="ECO:0000256" key="3">
    <source>
        <dbReference type="ARBA" id="ARBA00022448"/>
    </source>
</evidence>
<organism evidence="10 11">
    <name type="scientific">Allisonella histaminiformans</name>
    <dbReference type="NCBI Taxonomy" id="209880"/>
    <lineage>
        <taxon>Bacteria</taxon>
        <taxon>Bacillati</taxon>
        <taxon>Bacillota</taxon>
        <taxon>Negativicutes</taxon>
        <taxon>Veillonellales</taxon>
        <taxon>Veillonellaceae</taxon>
        <taxon>Allisonella</taxon>
    </lineage>
</organism>
<comment type="subcellular location">
    <subcellularLocation>
        <location evidence="1 8">Cell membrane</location>
        <topology evidence="1 8">Multi-pass membrane protein</topology>
    </subcellularLocation>
</comment>
<feature type="domain" description="ABC transmembrane type-1" evidence="9">
    <location>
        <begin position="81"/>
        <end position="298"/>
    </location>
</feature>
<evidence type="ECO:0000256" key="8">
    <source>
        <dbReference type="RuleBase" id="RU363043"/>
    </source>
</evidence>
<dbReference type="STRING" id="209880.SAMN02910343_00900"/>
<feature type="transmembrane region" description="Helical" evidence="8">
    <location>
        <begin position="279"/>
        <end position="301"/>
    </location>
</feature>
<dbReference type="InterPro" id="IPR005672">
    <property type="entry name" value="Phosphate_PstA"/>
</dbReference>
<dbReference type="GO" id="GO:0005315">
    <property type="term" value="F:phosphate transmembrane transporter activity"/>
    <property type="evidence" value="ECO:0007669"/>
    <property type="project" value="InterPro"/>
</dbReference>
<dbReference type="CDD" id="cd06261">
    <property type="entry name" value="TM_PBP2"/>
    <property type="match status" value="1"/>
</dbReference>
<keyword evidence="6 8" id="KW-1133">Transmembrane helix</keyword>
<dbReference type="InterPro" id="IPR035906">
    <property type="entry name" value="MetI-like_sf"/>
</dbReference>
<dbReference type="Gene3D" id="1.10.3720.10">
    <property type="entry name" value="MetI-like"/>
    <property type="match status" value="1"/>
</dbReference>
<protein>
    <recommendedName>
        <fullName evidence="8">Phosphate transport system permease protein PstA</fullName>
    </recommendedName>
</protein>
<evidence type="ECO:0000256" key="1">
    <source>
        <dbReference type="ARBA" id="ARBA00004651"/>
    </source>
</evidence>
<accession>A0A1G5VWE9</accession>
<keyword evidence="7 8" id="KW-0472">Membrane</keyword>
<dbReference type="GeneID" id="87755927"/>
<keyword evidence="4 8" id="KW-1003">Cell membrane</keyword>
<evidence type="ECO:0000256" key="4">
    <source>
        <dbReference type="ARBA" id="ARBA00022475"/>
    </source>
</evidence>
<dbReference type="EMBL" id="FMXA01000010">
    <property type="protein sequence ID" value="SDA49756.1"/>
    <property type="molecule type" value="Genomic_DNA"/>
</dbReference>
<comment type="similarity">
    <text evidence="2 8">Belongs to the binding-protein-dependent transport system permease family. CysTW subfamily.</text>
</comment>
<dbReference type="RefSeq" id="WP_091364308.1">
    <property type="nucleotide sequence ID" value="NZ_FMXA01000010.1"/>
</dbReference>
<feature type="transmembrane region" description="Helical" evidence="8">
    <location>
        <begin position="34"/>
        <end position="59"/>
    </location>
</feature>
<feature type="transmembrane region" description="Helical" evidence="8">
    <location>
        <begin position="85"/>
        <end position="105"/>
    </location>
</feature>
<dbReference type="NCBIfam" id="TIGR00974">
    <property type="entry name" value="3a0107s02c"/>
    <property type="match status" value="1"/>
</dbReference>
<dbReference type="InterPro" id="IPR000515">
    <property type="entry name" value="MetI-like"/>
</dbReference>
<feature type="transmembrane region" description="Helical" evidence="8">
    <location>
        <begin position="126"/>
        <end position="146"/>
    </location>
</feature>
<dbReference type="GO" id="GO:0035435">
    <property type="term" value="P:phosphate ion transmembrane transport"/>
    <property type="evidence" value="ECO:0007669"/>
    <property type="project" value="InterPro"/>
</dbReference>
<feature type="transmembrane region" description="Helical" evidence="8">
    <location>
        <begin position="152"/>
        <end position="175"/>
    </location>
</feature>
<dbReference type="PANTHER" id="PTHR43470:SF4">
    <property type="entry name" value="ABC TRANSPORTER PERMEASE PROTEIN YQGI-RELATED"/>
    <property type="match status" value="1"/>
</dbReference>
<dbReference type="AlphaFoldDB" id="A0A1G5VWE9"/>
<dbReference type="GO" id="GO:0005886">
    <property type="term" value="C:plasma membrane"/>
    <property type="evidence" value="ECO:0007669"/>
    <property type="project" value="UniProtKB-SubCell"/>
</dbReference>
<evidence type="ECO:0000259" key="9">
    <source>
        <dbReference type="PROSITE" id="PS50928"/>
    </source>
</evidence>
<evidence type="ECO:0000256" key="6">
    <source>
        <dbReference type="ARBA" id="ARBA00022989"/>
    </source>
</evidence>
<reference evidence="10 11" key="1">
    <citation type="submission" date="2016-10" db="EMBL/GenBank/DDBJ databases">
        <authorList>
            <person name="de Groot N.N."/>
        </authorList>
    </citation>
    <scope>NUCLEOTIDE SEQUENCE [LARGE SCALE GENOMIC DNA]</scope>
    <source>
        <strain evidence="10 11">DSM 15230</strain>
    </source>
</reference>